<evidence type="ECO:0000313" key="2">
    <source>
        <dbReference type="Proteomes" id="UP000595498"/>
    </source>
</evidence>
<accession>A0ABX7CX18</accession>
<evidence type="ECO:0000313" key="1">
    <source>
        <dbReference type="EMBL" id="QQT55341.1"/>
    </source>
</evidence>
<protein>
    <submittedName>
        <fullName evidence="1">Uncharacterized protein</fullName>
    </submittedName>
</protein>
<dbReference type="EMBL" id="CP068224">
    <property type="protein sequence ID" value="QQT55341.1"/>
    <property type="molecule type" value="Genomic_DNA"/>
</dbReference>
<gene>
    <name evidence="1" type="ORF">I6I98_08825</name>
</gene>
<name>A0ABX7CX18_SPHMU</name>
<sequence length="430" mass="50719">MRDFSIDIATESIYSPKTKEYFEEVVKSYYNGSYRSAVVMLYSIAITDLIFKLEELRDLYDDQNAIDILNEISTMQDVNPNSPDWENKIIKLVKEKTQLLEAADHLNLNTLQKHRHLCAHPIITQNSELYQPNKETTRSHIRNTLEGLLIKAPLLSRKILEDLLEHLSSIKSLFNDNNKLEQHLKDKYLNKLNAKISFQIFKSLWKIVFKVSNPLSDKNRDINFKTLCIIFKTYYSDLLKQIQSEKDFYSQCDNNLISYYFRILNTFPLLWNSLNQSITLYIEGLVKKDADLDCQALFLSKNIETHIKKILAINWQSTYEKSYISTQSIIEVYNYALNENKNETANMFLIKMFGKSSDYDQADTRFESLIEPYLSTFSEDQIKTIINEIDKNSQIHDRRKAKESNFIIKRRALEINNKFDFKEYIHFRTT</sequence>
<reference evidence="1 2" key="1">
    <citation type="submission" date="2021-01" db="EMBL/GenBank/DDBJ databases">
        <title>FDA dAtabase for Regulatory Grade micrObial Sequences (FDA-ARGOS): Supporting development and validation of Infectious Disease Dx tests.</title>
        <authorList>
            <person name="Sproer C."/>
            <person name="Gronow S."/>
            <person name="Severitt S."/>
            <person name="Schroder I."/>
            <person name="Tallon L."/>
            <person name="Sadzewicz L."/>
            <person name="Zhao X."/>
            <person name="Boylan J."/>
            <person name="Ott S."/>
            <person name="Bowen H."/>
            <person name="Vavikolanu K."/>
            <person name="Mehta A."/>
            <person name="Aluvathingal J."/>
            <person name="Nadendla S."/>
            <person name="Lowell S."/>
            <person name="Myers T."/>
            <person name="Yan Y."/>
            <person name="Sichtig H."/>
        </authorList>
    </citation>
    <scope>NUCLEOTIDE SEQUENCE [LARGE SCALE GENOMIC DNA]</scope>
    <source>
        <strain evidence="1 2">FDAARGOS_1141</strain>
    </source>
</reference>
<dbReference type="Proteomes" id="UP000595498">
    <property type="component" value="Chromosome"/>
</dbReference>
<proteinExistence type="predicted"/>
<keyword evidence="2" id="KW-1185">Reference proteome</keyword>
<organism evidence="1 2">
    <name type="scientific">Sphingobacterium multivorum</name>
    <dbReference type="NCBI Taxonomy" id="28454"/>
    <lineage>
        <taxon>Bacteria</taxon>
        <taxon>Pseudomonadati</taxon>
        <taxon>Bacteroidota</taxon>
        <taxon>Sphingobacteriia</taxon>
        <taxon>Sphingobacteriales</taxon>
        <taxon>Sphingobacteriaceae</taxon>
        <taxon>Sphingobacterium</taxon>
    </lineage>
</organism>